<dbReference type="AlphaFoldDB" id="A0A2A2JJK9"/>
<evidence type="ECO:0000256" key="4">
    <source>
        <dbReference type="SAM" id="SignalP"/>
    </source>
</evidence>
<keyword evidence="2" id="KW-1015">Disulfide bond</keyword>
<dbReference type="OrthoDB" id="532630at2759"/>
<name>A0A2A2JJK9_9BILA</name>
<dbReference type="PANTHER" id="PTHR10796:SF103">
    <property type="entry name" value="SSD DOMAIN-CONTAINING PROTEIN"/>
    <property type="match status" value="1"/>
</dbReference>
<comment type="subcellular location">
    <subcellularLocation>
        <location evidence="3">Mitochondrion</location>
    </subcellularLocation>
</comment>
<organism evidence="5 6">
    <name type="scientific">Diploscapter pachys</name>
    <dbReference type="NCBI Taxonomy" id="2018661"/>
    <lineage>
        <taxon>Eukaryota</taxon>
        <taxon>Metazoa</taxon>
        <taxon>Ecdysozoa</taxon>
        <taxon>Nematoda</taxon>
        <taxon>Chromadorea</taxon>
        <taxon>Rhabditida</taxon>
        <taxon>Rhabditina</taxon>
        <taxon>Rhabditomorpha</taxon>
        <taxon>Rhabditoidea</taxon>
        <taxon>Rhabditidae</taxon>
        <taxon>Diploscapter</taxon>
    </lineage>
</organism>
<dbReference type="GO" id="GO:0018996">
    <property type="term" value="P:molting cycle, collagen and cuticulin-based cuticle"/>
    <property type="evidence" value="ECO:0007669"/>
    <property type="project" value="TreeGrafter"/>
</dbReference>
<comment type="similarity">
    <text evidence="1 3">Belongs to the CMC family.</text>
</comment>
<dbReference type="Pfam" id="PF08583">
    <property type="entry name" value="Cmc1"/>
    <property type="match status" value="1"/>
</dbReference>
<dbReference type="STRING" id="2018661.A0A2A2JJK9"/>
<dbReference type="InterPro" id="IPR051697">
    <property type="entry name" value="Patched_domain-protein"/>
</dbReference>
<evidence type="ECO:0000256" key="3">
    <source>
        <dbReference type="RuleBase" id="RU364104"/>
    </source>
</evidence>
<sequence>MVLMAFGVLLFLQNIEAICSVILSIFSMMGIVCYLHIWNVNLDAVSLISILMSIGFSVDYSAHISYHYFAHAAENNESSNKNKPCKMRDNNPTYAAHLHSRECNFLIEQLEKCSKEKPFMRFFDGCGEWTLSINNCIENERVWRRGNIKDVKKYNLKLKCLPEELWTPMLKRLKAEGKLPNWGQNDEECQKIR</sequence>
<comment type="caution">
    <text evidence="5">The sequence shown here is derived from an EMBL/GenBank/DDBJ whole genome shotgun (WGS) entry which is preliminary data.</text>
</comment>
<dbReference type="GO" id="GO:0005739">
    <property type="term" value="C:mitochondrion"/>
    <property type="evidence" value="ECO:0007669"/>
    <property type="project" value="UniProtKB-SubCell"/>
</dbReference>
<dbReference type="GO" id="GO:0006897">
    <property type="term" value="P:endocytosis"/>
    <property type="evidence" value="ECO:0007669"/>
    <property type="project" value="TreeGrafter"/>
</dbReference>
<dbReference type="PANTHER" id="PTHR10796">
    <property type="entry name" value="PATCHED-RELATED"/>
    <property type="match status" value="1"/>
</dbReference>
<keyword evidence="4" id="KW-0732">Signal</keyword>
<dbReference type="Proteomes" id="UP000218231">
    <property type="component" value="Unassembled WGS sequence"/>
</dbReference>
<dbReference type="InterPro" id="IPR013892">
    <property type="entry name" value="Cyt_c_biogenesis_Cmc1-like"/>
</dbReference>
<keyword evidence="3" id="KW-0496">Mitochondrion</keyword>
<proteinExistence type="inferred from homology"/>
<dbReference type="GO" id="GO:0030659">
    <property type="term" value="C:cytoplasmic vesicle membrane"/>
    <property type="evidence" value="ECO:0007669"/>
    <property type="project" value="TreeGrafter"/>
</dbReference>
<gene>
    <name evidence="5" type="ORF">WR25_19030</name>
</gene>
<feature type="signal peptide" evidence="4">
    <location>
        <begin position="1"/>
        <end position="17"/>
    </location>
</feature>
<evidence type="ECO:0000256" key="1">
    <source>
        <dbReference type="ARBA" id="ARBA00007347"/>
    </source>
</evidence>
<keyword evidence="6" id="KW-1185">Reference proteome</keyword>
<dbReference type="Gene3D" id="1.20.1640.10">
    <property type="entry name" value="Multidrug efflux transporter AcrB transmembrane domain"/>
    <property type="match status" value="1"/>
</dbReference>
<evidence type="ECO:0000256" key="2">
    <source>
        <dbReference type="ARBA" id="ARBA00023157"/>
    </source>
</evidence>
<evidence type="ECO:0000313" key="6">
    <source>
        <dbReference type="Proteomes" id="UP000218231"/>
    </source>
</evidence>
<protein>
    <recommendedName>
        <fullName evidence="3">COX assembly mitochondrial protein</fullName>
    </recommendedName>
</protein>
<dbReference type="EMBL" id="LIAE01010395">
    <property type="protein sequence ID" value="PAV61908.1"/>
    <property type="molecule type" value="Genomic_DNA"/>
</dbReference>
<dbReference type="SUPFAM" id="SSF82866">
    <property type="entry name" value="Multidrug efflux transporter AcrB transmembrane domain"/>
    <property type="match status" value="1"/>
</dbReference>
<evidence type="ECO:0000313" key="5">
    <source>
        <dbReference type="EMBL" id="PAV61908.1"/>
    </source>
</evidence>
<feature type="chain" id="PRO_5013172273" description="COX assembly mitochondrial protein" evidence="4">
    <location>
        <begin position="18"/>
        <end position="193"/>
    </location>
</feature>
<dbReference type="GO" id="GO:0005886">
    <property type="term" value="C:plasma membrane"/>
    <property type="evidence" value="ECO:0007669"/>
    <property type="project" value="TreeGrafter"/>
</dbReference>
<reference evidence="5 6" key="1">
    <citation type="journal article" date="2017" name="Curr. Biol.">
        <title>Genome architecture and evolution of a unichromosomal asexual nematode.</title>
        <authorList>
            <person name="Fradin H."/>
            <person name="Zegar C."/>
            <person name="Gutwein M."/>
            <person name="Lucas J."/>
            <person name="Kovtun M."/>
            <person name="Corcoran D."/>
            <person name="Baugh L.R."/>
            <person name="Kiontke K."/>
            <person name="Gunsalus K."/>
            <person name="Fitch D.H."/>
            <person name="Piano F."/>
        </authorList>
    </citation>
    <scope>NUCLEOTIDE SEQUENCE [LARGE SCALE GENOMIC DNA]</scope>
    <source>
        <strain evidence="5">PF1309</strain>
    </source>
</reference>
<accession>A0A2A2JJK9</accession>